<dbReference type="AlphaFoldDB" id="A0A1A8L7S9"/>
<reference evidence="1" key="2">
    <citation type="submission" date="2016-06" db="EMBL/GenBank/DDBJ databases">
        <title>The genome of a short-lived fish provides insights into sex chromosome evolution and the genetic control of aging.</title>
        <authorList>
            <person name="Reichwald K."/>
            <person name="Felder M."/>
            <person name="Petzold A."/>
            <person name="Koch P."/>
            <person name="Groth M."/>
            <person name="Platzer M."/>
        </authorList>
    </citation>
    <scope>NUCLEOTIDE SEQUENCE</scope>
    <source>
        <tissue evidence="1">Brain</tissue>
    </source>
</reference>
<dbReference type="EMBL" id="HAEF01003498">
    <property type="protein sequence ID" value="SBR40880.1"/>
    <property type="molecule type" value="Transcribed_RNA"/>
</dbReference>
<organism evidence="1">
    <name type="scientific">Nothobranchius pienaari</name>
    <dbReference type="NCBI Taxonomy" id="704102"/>
    <lineage>
        <taxon>Eukaryota</taxon>
        <taxon>Metazoa</taxon>
        <taxon>Chordata</taxon>
        <taxon>Craniata</taxon>
        <taxon>Vertebrata</taxon>
        <taxon>Euteleostomi</taxon>
        <taxon>Actinopterygii</taxon>
        <taxon>Neopterygii</taxon>
        <taxon>Teleostei</taxon>
        <taxon>Neoteleostei</taxon>
        <taxon>Acanthomorphata</taxon>
        <taxon>Ovalentaria</taxon>
        <taxon>Atherinomorphae</taxon>
        <taxon>Cyprinodontiformes</taxon>
        <taxon>Nothobranchiidae</taxon>
        <taxon>Nothobranchius</taxon>
    </lineage>
</organism>
<sequence>IHEKKELVHQDADKSLSATPLDYQEKLTSFQKFAETKIAENAIGPDDNVNVDENPLTFDLPLTKTVNKT</sequence>
<accession>A0A1A8L7S9</accession>
<evidence type="ECO:0000313" key="1">
    <source>
        <dbReference type="EMBL" id="SBR40880.1"/>
    </source>
</evidence>
<reference evidence="1" key="1">
    <citation type="submission" date="2016-05" db="EMBL/GenBank/DDBJ databases">
        <authorList>
            <person name="Lavstsen T."/>
            <person name="Jespersen J.S."/>
        </authorList>
    </citation>
    <scope>NUCLEOTIDE SEQUENCE</scope>
    <source>
        <tissue evidence="1">Brain</tissue>
    </source>
</reference>
<proteinExistence type="predicted"/>
<name>A0A1A8L7S9_9TELE</name>
<gene>
    <name evidence="1" type="primary">BX957234.1</name>
</gene>
<feature type="non-terminal residue" evidence="1">
    <location>
        <position position="1"/>
    </location>
</feature>
<feature type="non-terminal residue" evidence="1">
    <location>
        <position position="69"/>
    </location>
</feature>
<protein>
    <submittedName>
        <fullName evidence="1">Uncharacterized protein</fullName>
    </submittedName>
</protein>